<gene>
    <name evidence="4" type="ORF">AV654_16805</name>
</gene>
<dbReference type="PANTHER" id="PTHR16026:SF0">
    <property type="entry name" value="CARTILAGE ACIDIC PROTEIN 1"/>
    <property type="match status" value="1"/>
</dbReference>
<keyword evidence="5" id="KW-1185">Reference proteome</keyword>
<dbReference type="SUPFAM" id="SSF69318">
    <property type="entry name" value="Integrin alpha N-terminal domain"/>
    <property type="match status" value="1"/>
</dbReference>
<comment type="caution">
    <text evidence="4">The sequence shown here is derived from an EMBL/GenBank/DDBJ whole genome shotgun (WGS) entry which is preliminary data.</text>
</comment>
<dbReference type="Pfam" id="PF07593">
    <property type="entry name" value="UnbV_ASPIC"/>
    <property type="match status" value="1"/>
</dbReference>
<reference evidence="5" key="1">
    <citation type="submission" date="2016-01" db="EMBL/GenBank/DDBJ databases">
        <title>Draft genome of Chromobacterium sp. F49.</title>
        <authorList>
            <person name="Hong K.W."/>
        </authorList>
    </citation>
    <scope>NUCLEOTIDE SEQUENCE [LARGE SCALE GENOMIC DNA]</scope>
    <source>
        <strain evidence="5">M63</strain>
    </source>
</reference>
<dbReference type="AlphaFoldDB" id="A0A161S3R7"/>
<organism evidence="4 5">
    <name type="scientific">Paenibacillus elgii</name>
    <dbReference type="NCBI Taxonomy" id="189691"/>
    <lineage>
        <taxon>Bacteria</taxon>
        <taxon>Bacillati</taxon>
        <taxon>Bacillota</taxon>
        <taxon>Bacilli</taxon>
        <taxon>Bacillales</taxon>
        <taxon>Paenibacillaceae</taxon>
        <taxon>Paenibacillus</taxon>
    </lineage>
</organism>
<proteinExistence type="predicted"/>
<dbReference type="InterPro" id="IPR027039">
    <property type="entry name" value="Crtac1"/>
</dbReference>
<dbReference type="Proteomes" id="UP000076563">
    <property type="component" value="Unassembled WGS sequence"/>
</dbReference>
<accession>A0A161S3R7</accession>
<dbReference type="InterPro" id="IPR013517">
    <property type="entry name" value="FG-GAP"/>
</dbReference>
<name>A0A161S3R7_9BACL</name>
<keyword evidence="1 2" id="KW-0732">Signal</keyword>
<protein>
    <recommendedName>
        <fullName evidence="3">ASPIC/UnbV domain-containing protein</fullName>
    </recommendedName>
</protein>
<dbReference type="OrthoDB" id="9816120at2"/>
<dbReference type="EMBL" id="LQRA01000052">
    <property type="protein sequence ID" value="KZE79139.1"/>
    <property type="molecule type" value="Genomic_DNA"/>
</dbReference>
<sequence>MKSIIRVVSILSAGLILMAGCSAGTGGRSTEYGISYTDITEQAGIKFKHEKAQFDSKGDNIMPWLQSTGAGVAAGDYDGDGLMDLYFISSKANSMNALYHNNGDGTFTDVAPKLGLADVNREAVSETALWIDYDNSGHPSLFIGKWGGPSQLFHNNGDGTFTDVSEKSGVSKYIGNYAKAISLDYNRDGFLDIYLGGYFHEKNNLFHLTTTKIMHNDFEKARNGGKNVMLRNNGDGTFTDVADELGVEDRGWTLATAAGDLNNDGWPDLYNANDFGPDVLYLNEEGKRFKRVIQPRGIGDDTYKGMNADFADVFHDGNLAIYVTNVSKSRYILEGNQLWHPNAQGQYVDRAEEMGINLAGFSWGARFFDADNSGNFSLMVTNGFISAGKQRDYWFDLGTLATTPGTIVEDMKNWPAFGDKSLSGYEKKRLFWNNGKTFKDIAQETGITFDSDSRGVAAVDLWNRGVLDLVFANQGAQPKVYKTTNTTNHNWIKLELTGTTPSNREAVGARVTFEVKGVKTVMERDGGNSHGAQSEPRLHFGLGDAAQADKITIRWPSGRLQELTQVKANQILKVTEPDGPVPAAGAK</sequence>
<evidence type="ECO:0000256" key="1">
    <source>
        <dbReference type="ARBA" id="ARBA00022729"/>
    </source>
</evidence>
<evidence type="ECO:0000313" key="5">
    <source>
        <dbReference type="Proteomes" id="UP000076563"/>
    </source>
</evidence>
<evidence type="ECO:0000256" key="2">
    <source>
        <dbReference type="SAM" id="SignalP"/>
    </source>
</evidence>
<dbReference type="Pfam" id="PF13517">
    <property type="entry name" value="FG-GAP_3"/>
    <property type="match status" value="2"/>
</dbReference>
<dbReference type="InterPro" id="IPR011519">
    <property type="entry name" value="UnbV_ASPIC"/>
</dbReference>
<dbReference type="PANTHER" id="PTHR16026">
    <property type="entry name" value="CARTILAGE ACIDIC PROTEIN 1"/>
    <property type="match status" value="1"/>
</dbReference>
<dbReference type="InterPro" id="IPR028994">
    <property type="entry name" value="Integrin_alpha_N"/>
</dbReference>
<feature type="chain" id="PRO_5039428564" description="ASPIC/UnbV domain-containing protein" evidence="2">
    <location>
        <begin position="24"/>
        <end position="587"/>
    </location>
</feature>
<dbReference type="RefSeq" id="WP_063181683.1">
    <property type="nucleotide sequence ID" value="NZ_LQRA01000052.1"/>
</dbReference>
<dbReference type="Gene3D" id="2.130.10.130">
    <property type="entry name" value="Integrin alpha, N-terminal"/>
    <property type="match status" value="1"/>
</dbReference>
<evidence type="ECO:0000313" key="4">
    <source>
        <dbReference type="EMBL" id="KZE79139.1"/>
    </source>
</evidence>
<dbReference type="PROSITE" id="PS51257">
    <property type="entry name" value="PROKAR_LIPOPROTEIN"/>
    <property type="match status" value="1"/>
</dbReference>
<feature type="domain" description="ASPIC/UnbV" evidence="3">
    <location>
        <begin position="506"/>
        <end position="572"/>
    </location>
</feature>
<feature type="signal peptide" evidence="2">
    <location>
        <begin position="1"/>
        <end position="23"/>
    </location>
</feature>
<evidence type="ECO:0000259" key="3">
    <source>
        <dbReference type="Pfam" id="PF07593"/>
    </source>
</evidence>